<feature type="compositionally biased region" description="Acidic residues" evidence="12">
    <location>
        <begin position="217"/>
        <end position="231"/>
    </location>
</feature>
<evidence type="ECO:0000313" key="16">
    <source>
        <dbReference type="EMBL" id="TEB32490.1"/>
    </source>
</evidence>
<feature type="domain" description="Siroheme biosynthesis protein Met8 C-terminal" evidence="14">
    <location>
        <begin position="247"/>
        <end position="286"/>
    </location>
</feature>
<evidence type="ECO:0000256" key="11">
    <source>
        <dbReference type="RuleBase" id="RU003960"/>
    </source>
</evidence>
<feature type="domain" description="Tetrapyrrole methylase" evidence="13">
    <location>
        <begin position="318"/>
        <end position="535"/>
    </location>
</feature>
<evidence type="ECO:0000256" key="9">
    <source>
        <dbReference type="ARBA" id="ARBA00023244"/>
    </source>
</evidence>
<dbReference type="OrthoDB" id="508204at2759"/>
<gene>
    <name evidence="16" type="ORF">FA13DRAFT_1687243</name>
</gene>
<dbReference type="InterPro" id="IPR028281">
    <property type="entry name" value="Sirohaem_synthase_central"/>
</dbReference>
<dbReference type="SUPFAM" id="SSF75615">
    <property type="entry name" value="Siroheme synthase middle domains-like"/>
    <property type="match status" value="1"/>
</dbReference>
<dbReference type="PROSITE" id="PS00840">
    <property type="entry name" value="SUMT_2"/>
    <property type="match status" value="1"/>
</dbReference>
<evidence type="ECO:0000256" key="12">
    <source>
        <dbReference type="SAM" id="MobiDB-lite"/>
    </source>
</evidence>
<name>A0A4Y7TEC7_COPMI</name>
<dbReference type="SUPFAM" id="SSF51735">
    <property type="entry name" value="NAD(P)-binding Rossmann-fold domains"/>
    <property type="match status" value="1"/>
</dbReference>
<dbReference type="GO" id="GO:0019354">
    <property type="term" value="P:siroheme biosynthetic process"/>
    <property type="evidence" value="ECO:0007669"/>
    <property type="project" value="InterPro"/>
</dbReference>
<dbReference type="InterPro" id="IPR003043">
    <property type="entry name" value="Uropor_MeTrfase_CS"/>
</dbReference>
<feature type="region of interest" description="Disordered" evidence="12">
    <location>
        <begin position="213"/>
        <end position="253"/>
    </location>
</feature>
<sequence length="611" mass="66128">MLDYPPPTKGASLILAFRPQKVLILGSGTLAASRAFAALEADAEVHILSHGGLALACDELRWRSSQGQVVFSDWSSPEHNSELSGVTKFLDDTPGISLACITDTAIRPHRRSRESCEELYRLLKSRNIQVNTTDIPELCDFTFTSTQRLVDPASRTPSSLQIGVTTNGQGCRLSSRIRRDIVSKLPSAAISAVLNVGRLRSLAKEKAFGCKTPEDPTLVEDDGHDEIEEDSAVTTPNRPVPTRSTTESETESARRRMKWVAQVSEYWPLSKLASLSEDDMSDLLEGEVPETPLTQSLMDLNLSPSVVHSLPGSKRGRIFLVGSGPGLPSLLTQATHTVLTRLADLVLSDKLVPDAVLALIPKGVEVRIAKKFPGNAEGAQQEMMEAAIEAANRGLTVVRLKQGDPVVYGRAGEEVLYFRQHGFEPLIIPGVSSALAAPTFANIPVTQRGAAESFIVCTGVGRRGKEIKLPAYERGRTLVILMGVARLAQVVASLTNPESSGRREGAAYPENTPVAIVERASMPDQRVVTSTLKDIVQALESSGEQRPPGMIVVGWSVLCLHGRGDTTVLEEGAEKDDEKRVERWLGGGDGATAQRWRVEEGIDPSWELLST</sequence>
<dbReference type="InterPro" id="IPR014777">
    <property type="entry name" value="4pyrrole_Mease_sub1"/>
</dbReference>
<evidence type="ECO:0000259" key="14">
    <source>
        <dbReference type="Pfam" id="PF14823"/>
    </source>
</evidence>
<comment type="subunit">
    <text evidence="1">Homodimer.</text>
</comment>
<dbReference type="PANTHER" id="PTHR45790">
    <property type="entry name" value="SIROHEME SYNTHASE-RELATED"/>
    <property type="match status" value="1"/>
</dbReference>
<evidence type="ECO:0000256" key="4">
    <source>
        <dbReference type="ARBA" id="ARBA00022603"/>
    </source>
</evidence>
<dbReference type="STRING" id="71717.A0A4Y7TEC7"/>
<dbReference type="Gene3D" id="3.30.950.10">
    <property type="entry name" value="Methyltransferase, Cobalt-precorrin-4 Transmethylase, Domain 2"/>
    <property type="match status" value="1"/>
</dbReference>
<dbReference type="InterPro" id="IPR006366">
    <property type="entry name" value="CobA/CysG_C"/>
</dbReference>
<dbReference type="FunFam" id="3.40.1010.10:FF:000006">
    <property type="entry name" value="Siroheme synthase, putative"/>
    <property type="match status" value="1"/>
</dbReference>
<evidence type="ECO:0000256" key="8">
    <source>
        <dbReference type="ARBA" id="ARBA00023027"/>
    </source>
</evidence>
<proteinExistence type="inferred from homology"/>
<organism evidence="16 17">
    <name type="scientific">Coprinellus micaceus</name>
    <name type="common">Glistening ink-cap mushroom</name>
    <name type="synonym">Coprinus micaceus</name>
    <dbReference type="NCBI Taxonomy" id="71717"/>
    <lineage>
        <taxon>Eukaryota</taxon>
        <taxon>Fungi</taxon>
        <taxon>Dikarya</taxon>
        <taxon>Basidiomycota</taxon>
        <taxon>Agaricomycotina</taxon>
        <taxon>Agaricomycetes</taxon>
        <taxon>Agaricomycetidae</taxon>
        <taxon>Agaricales</taxon>
        <taxon>Agaricineae</taxon>
        <taxon>Psathyrellaceae</taxon>
        <taxon>Coprinellus</taxon>
    </lineage>
</organism>
<dbReference type="PANTHER" id="PTHR45790:SF6">
    <property type="entry name" value="UROPORPHYRINOGEN-III C-METHYLTRANSFERASE"/>
    <property type="match status" value="1"/>
</dbReference>
<dbReference type="EMBL" id="QPFP01000015">
    <property type="protein sequence ID" value="TEB32490.1"/>
    <property type="molecule type" value="Genomic_DNA"/>
</dbReference>
<dbReference type="InterPro" id="IPR050161">
    <property type="entry name" value="Siro_Cobalamin_biosynth"/>
</dbReference>
<dbReference type="GO" id="GO:0032259">
    <property type="term" value="P:methylation"/>
    <property type="evidence" value="ECO:0007669"/>
    <property type="project" value="UniProtKB-KW"/>
</dbReference>
<dbReference type="Pfam" id="PF00590">
    <property type="entry name" value="TP_methylase"/>
    <property type="match status" value="1"/>
</dbReference>
<dbReference type="InterPro" id="IPR014776">
    <property type="entry name" value="4pyrrole_Mease_sub2"/>
</dbReference>
<keyword evidence="4 11" id="KW-0489">Methyltransferase</keyword>
<keyword evidence="8" id="KW-0520">NAD</keyword>
<dbReference type="SUPFAM" id="SSF53790">
    <property type="entry name" value="Tetrapyrrole methylase"/>
    <property type="match status" value="1"/>
</dbReference>
<dbReference type="InterPro" id="IPR035996">
    <property type="entry name" value="4pyrrol_Methylase_sf"/>
</dbReference>
<evidence type="ECO:0000256" key="6">
    <source>
        <dbReference type="ARBA" id="ARBA00022691"/>
    </source>
</evidence>
<keyword evidence="7" id="KW-0560">Oxidoreductase</keyword>
<feature type="domain" description="Siroheme synthase central" evidence="15">
    <location>
        <begin position="159"/>
        <end position="183"/>
    </location>
</feature>
<comment type="similarity">
    <text evidence="10">In the N-terminal section; belongs to the precorrin methyltransferase family.</text>
</comment>
<accession>A0A4Y7TEC7</accession>
<dbReference type="AlphaFoldDB" id="A0A4Y7TEC7"/>
<evidence type="ECO:0000256" key="7">
    <source>
        <dbReference type="ARBA" id="ARBA00023002"/>
    </source>
</evidence>
<evidence type="ECO:0000256" key="5">
    <source>
        <dbReference type="ARBA" id="ARBA00022679"/>
    </source>
</evidence>
<dbReference type="InterPro" id="IPR036291">
    <property type="entry name" value="NAD(P)-bd_dom_sf"/>
</dbReference>
<evidence type="ECO:0000256" key="2">
    <source>
        <dbReference type="ARBA" id="ARBA00012400"/>
    </source>
</evidence>
<dbReference type="Pfam" id="PF13241">
    <property type="entry name" value="NAD_binding_7"/>
    <property type="match status" value="1"/>
</dbReference>
<dbReference type="GO" id="GO:0004851">
    <property type="term" value="F:uroporphyrin-III C-methyltransferase activity"/>
    <property type="evidence" value="ECO:0007669"/>
    <property type="project" value="TreeGrafter"/>
</dbReference>
<dbReference type="Gene3D" id="3.40.50.720">
    <property type="entry name" value="NAD(P)-binding Rossmann-like Domain"/>
    <property type="match status" value="1"/>
</dbReference>
<keyword evidence="5 11" id="KW-0808">Transferase</keyword>
<evidence type="ECO:0000313" key="17">
    <source>
        <dbReference type="Proteomes" id="UP000298030"/>
    </source>
</evidence>
<dbReference type="GO" id="GO:0043115">
    <property type="term" value="F:precorrin-2 dehydrogenase activity"/>
    <property type="evidence" value="ECO:0007669"/>
    <property type="project" value="UniProtKB-EC"/>
</dbReference>
<dbReference type="InterPro" id="IPR028162">
    <property type="entry name" value="Met8_C"/>
</dbReference>
<dbReference type="NCBIfam" id="TIGR01469">
    <property type="entry name" value="cobA_cysG_Cterm"/>
    <property type="match status" value="1"/>
</dbReference>
<dbReference type="CDD" id="cd11642">
    <property type="entry name" value="SUMT"/>
    <property type="match status" value="1"/>
</dbReference>
<reference evidence="16 17" key="1">
    <citation type="journal article" date="2019" name="Nat. Ecol. Evol.">
        <title>Megaphylogeny resolves global patterns of mushroom evolution.</title>
        <authorList>
            <person name="Varga T."/>
            <person name="Krizsan K."/>
            <person name="Foldi C."/>
            <person name="Dima B."/>
            <person name="Sanchez-Garcia M."/>
            <person name="Sanchez-Ramirez S."/>
            <person name="Szollosi G.J."/>
            <person name="Szarkandi J.G."/>
            <person name="Papp V."/>
            <person name="Albert L."/>
            <person name="Andreopoulos W."/>
            <person name="Angelini C."/>
            <person name="Antonin V."/>
            <person name="Barry K.W."/>
            <person name="Bougher N.L."/>
            <person name="Buchanan P."/>
            <person name="Buyck B."/>
            <person name="Bense V."/>
            <person name="Catcheside P."/>
            <person name="Chovatia M."/>
            <person name="Cooper J."/>
            <person name="Damon W."/>
            <person name="Desjardin D."/>
            <person name="Finy P."/>
            <person name="Geml J."/>
            <person name="Haridas S."/>
            <person name="Hughes K."/>
            <person name="Justo A."/>
            <person name="Karasinski D."/>
            <person name="Kautmanova I."/>
            <person name="Kiss B."/>
            <person name="Kocsube S."/>
            <person name="Kotiranta H."/>
            <person name="LaButti K.M."/>
            <person name="Lechner B.E."/>
            <person name="Liimatainen K."/>
            <person name="Lipzen A."/>
            <person name="Lukacs Z."/>
            <person name="Mihaltcheva S."/>
            <person name="Morgado L.N."/>
            <person name="Niskanen T."/>
            <person name="Noordeloos M.E."/>
            <person name="Ohm R.A."/>
            <person name="Ortiz-Santana B."/>
            <person name="Ovrebo C."/>
            <person name="Racz N."/>
            <person name="Riley R."/>
            <person name="Savchenko A."/>
            <person name="Shiryaev A."/>
            <person name="Soop K."/>
            <person name="Spirin V."/>
            <person name="Szebenyi C."/>
            <person name="Tomsovsky M."/>
            <person name="Tulloss R.E."/>
            <person name="Uehling J."/>
            <person name="Grigoriev I.V."/>
            <person name="Vagvolgyi C."/>
            <person name="Papp T."/>
            <person name="Martin F.M."/>
            <person name="Miettinen O."/>
            <person name="Hibbett D.S."/>
            <person name="Nagy L.G."/>
        </authorList>
    </citation>
    <scope>NUCLEOTIDE SEQUENCE [LARGE SCALE GENOMIC DNA]</scope>
    <source>
        <strain evidence="16 17">FP101781</strain>
    </source>
</reference>
<evidence type="ECO:0000259" key="15">
    <source>
        <dbReference type="Pfam" id="PF14824"/>
    </source>
</evidence>
<dbReference type="EC" id="1.3.1.76" evidence="2"/>
<evidence type="ECO:0000256" key="10">
    <source>
        <dbReference type="ARBA" id="ARBA00035662"/>
    </source>
</evidence>
<dbReference type="Proteomes" id="UP000298030">
    <property type="component" value="Unassembled WGS sequence"/>
</dbReference>
<keyword evidence="9" id="KW-0627">Porphyrin biosynthesis</keyword>
<dbReference type="Pfam" id="PF14824">
    <property type="entry name" value="Sirohm_synth_M"/>
    <property type="match status" value="1"/>
</dbReference>
<protein>
    <recommendedName>
        <fullName evidence="2">precorrin-2 dehydrogenase</fullName>
        <ecNumber evidence="2">1.3.1.76</ecNumber>
    </recommendedName>
</protein>
<dbReference type="Gene3D" id="3.40.1010.10">
    <property type="entry name" value="Cobalt-precorrin-4 Transmethylase, Domain 1"/>
    <property type="match status" value="1"/>
</dbReference>
<evidence type="ECO:0000256" key="3">
    <source>
        <dbReference type="ARBA" id="ARBA00022481"/>
    </source>
</evidence>
<dbReference type="InterPro" id="IPR000878">
    <property type="entry name" value="4pyrrol_Mease"/>
</dbReference>
<evidence type="ECO:0000256" key="1">
    <source>
        <dbReference type="ARBA" id="ARBA00011738"/>
    </source>
</evidence>
<evidence type="ECO:0000259" key="13">
    <source>
        <dbReference type="Pfam" id="PF00590"/>
    </source>
</evidence>
<comment type="caution">
    <text evidence="16">The sequence shown here is derived from an EMBL/GenBank/DDBJ whole genome shotgun (WGS) entry which is preliminary data.</text>
</comment>
<keyword evidence="17" id="KW-1185">Reference proteome</keyword>
<keyword evidence="3" id="KW-0488">Methylation</keyword>
<comment type="similarity">
    <text evidence="11">Belongs to the precorrin methyltransferase family.</text>
</comment>
<dbReference type="Pfam" id="PF14823">
    <property type="entry name" value="Sirohm_synth_C"/>
    <property type="match status" value="1"/>
</dbReference>
<keyword evidence="6" id="KW-0949">S-adenosyl-L-methionine</keyword>